<dbReference type="AlphaFoldDB" id="A0AAE9ZWP2"/>
<dbReference type="Pfam" id="PF03853">
    <property type="entry name" value="YjeF_N"/>
    <property type="match status" value="1"/>
</dbReference>
<feature type="binding site" evidence="17">
    <location>
        <position position="336"/>
    </location>
    <ligand>
        <name>(6S)-NADPHX</name>
        <dbReference type="ChEBI" id="CHEBI:64076"/>
    </ligand>
</feature>
<keyword evidence="6 17" id="KW-0547">Nucleotide-binding</keyword>
<evidence type="ECO:0000256" key="2">
    <source>
        <dbReference type="ARBA" id="ARBA00000909"/>
    </source>
</evidence>
<comment type="similarity">
    <text evidence="3 18">In the N-terminal section; belongs to the NnrE/AIBP family.</text>
</comment>
<organism evidence="21 22">
    <name type="scientific">Synoicihabitans lomoniglobus</name>
    <dbReference type="NCBI Taxonomy" id="2909285"/>
    <lineage>
        <taxon>Bacteria</taxon>
        <taxon>Pseudomonadati</taxon>
        <taxon>Verrucomicrobiota</taxon>
        <taxon>Opitutia</taxon>
        <taxon>Opitutales</taxon>
        <taxon>Opitutaceae</taxon>
        <taxon>Synoicihabitans</taxon>
    </lineage>
</organism>
<dbReference type="EMBL" id="CP119075">
    <property type="protein sequence ID" value="WED65656.1"/>
    <property type="molecule type" value="Genomic_DNA"/>
</dbReference>
<comment type="catalytic activity">
    <reaction evidence="16 17 18">
        <text>(6S)-NADPHX + ADP = AMP + phosphate + NADPH + H(+)</text>
        <dbReference type="Rhea" id="RHEA:32235"/>
        <dbReference type="ChEBI" id="CHEBI:15378"/>
        <dbReference type="ChEBI" id="CHEBI:43474"/>
        <dbReference type="ChEBI" id="CHEBI:57783"/>
        <dbReference type="ChEBI" id="CHEBI:64076"/>
        <dbReference type="ChEBI" id="CHEBI:456215"/>
        <dbReference type="ChEBI" id="CHEBI:456216"/>
        <dbReference type="EC" id="4.2.1.136"/>
    </reaction>
</comment>
<dbReference type="InterPro" id="IPR030677">
    <property type="entry name" value="Nnr"/>
</dbReference>
<feature type="binding site" evidence="17">
    <location>
        <begin position="411"/>
        <end position="415"/>
    </location>
    <ligand>
        <name>AMP</name>
        <dbReference type="ChEBI" id="CHEBI:456215"/>
    </ligand>
</feature>
<keyword evidence="22" id="KW-1185">Reference proteome</keyword>
<dbReference type="PANTHER" id="PTHR12592:SF0">
    <property type="entry name" value="ATP-DEPENDENT (S)-NAD(P)H-HYDRATE DEHYDRATASE"/>
    <property type="match status" value="1"/>
</dbReference>
<comment type="catalytic activity">
    <reaction evidence="2 18">
        <text>(6R)-NADPHX = (6S)-NADPHX</text>
        <dbReference type="Rhea" id="RHEA:32227"/>
        <dbReference type="ChEBI" id="CHEBI:64076"/>
        <dbReference type="ChEBI" id="CHEBI:64077"/>
        <dbReference type="EC" id="5.1.99.6"/>
    </reaction>
</comment>
<dbReference type="InterPro" id="IPR029056">
    <property type="entry name" value="Ribokinase-like"/>
</dbReference>
<dbReference type="KEGG" id="slom:PXH66_02195"/>
<evidence type="ECO:0000259" key="20">
    <source>
        <dbReference type="PROSITE" id="PS51385"/>
    </source>
</evidence>
<dbReference type="SUPFAM" id="SSF53613">
    <property type="entry name" value="Ribokinase-like"/>
    <property type="match status" value="1"/>
</dbReference>
<dbReference type="GO" id="GO:0110051">
    <property type="term" value="P:metabolite repair"/>
    <property type="evidence" value="ECO:0007669"/>
    <property type="project" value="TreeGrafter"/>
</dbReference>
<evidence type="ECO:0000256" key="17">
    <source>
        <dbReference type="HAMAP-Rule" id="MF_01965"/>
    </source>
</evidence>
<dbReference type="HAMAP" id="MF_01965">
    <property type="entry name" value="NADHX_dehydratase"/>
    <property type="match status" value="1"/>
</dbReference>
<evidence type="ECO:0000256" key="12">
    <source>
        <dbReference type="ARBA" id="ARBA00023239"/>
    </source>
</evidence>
<dbReference type="Proteomes" id="UP001218638">
    <property type="component" value="Chromosome"/>
</dbReference>
<comment type="cofactor">
    <cofactor evidence="17">
        <name>Mg(2+)</name>
        <dbReference type="ChEBI" id="CHEBI:18420"/>
    </cofactor>
</comment>
<evidence type="ECO:0000256" key="9">
    <source>
        <dbReference type="ARBA" id="ARBA00022958"/>
    </source>
</evidence>
<comment type="subunit">
    <text evidence="17">Homotetramer.</text>
</comment>
<dbReference type="InterPro" id="IPR036652">
    <property type="entry name" value="YjeF_N_dom_sf"/>
</dbReference>
<evidence type="ECO:0000256" key="3">
    <source>
        <dbReference type="ARBA" id="ARBA00006001"/>
    </source>
</evidence>
<evidence type="ECO:0000256" key="14">
    <source>
        <dbReference type="ARBA" id="ARBA00025153"/>
    </source>
</evidence>
<evidence type="ECO:0000256" key="6">
    <source>
        <dbReference type="ARBA" id="ARBA00022741"/>
    </source>
</evidence>
<dbReference type="PIRSF" id="PIRSF017184">
    <property type="entry name" value="Nnr"/>
    <property type="match status" value="1"/>
</dbReference>
<dbReference type="InterPro" id="IPR004443">
    <property type="entry name" value="YjeF_N_dom"/>
</dbReference>
<reference evidence="21" key="1">
    <citation type="submission" date="2023-03" db="EMBL/GenBank/DDBJ databases">
        <title>Lomoglobus Profundus gen. nov., sp. nov., a novel member of the phylum Verrucomicrobia, isolated from deep-marine sediment of South China Sea.</title>
        <authorList>
            <person name="Ahmad T."/>
            <person name="Ishaq S.E."/>
            <person name="Wang F."/>
        </authorList>
    </citation>
    <scope>NUCLEOTIDE SEQUENCE</scope>
    <source>
        <strain evidence="21">LMO-M01</strain>
    </source>
</reference>
<evidence type="ECO:0000256" key="5">
    <source>
        <dbReference type="ARBA" id="ARBA00022723"/>
    </source>
</evidence>
<feature type="binding site" evidence="17">
    <location>
        <position position="382"/>
    </location>
    <ligand>
        <name>(6S)-NADPHX</name>
        <dbReference type="ChEBI" id="CHEBI:64076"/>
    </ligand>
</feature>
<keyword evidence="7 17" id="KW-0067">ATP-binding</keyword>
<keyword evidence="12 17" id="KW-0456">Lyase</keyword>
<comment type="function">
    <text evidence="14 18">Bifunctional enzyme that catalyzes the epimerization of the S- and R-forms of NAD(P)HX and the dehydration of the S-form of NAD(P)HX at the expense of ADP, which is converted to AMP. This allows the repair of both epimers of NAD(P)HX, a damaged form of NAD(P)H that is a result of enzymatic or heat-dependent hydration.</text>
</comment>
<evidence type="ECO:0000256" key="1">
    <source>
        <dbReference type="ARBA" id="ARBA00000013"/>
    </source>
</evidence>
<dbReference type="RefSeq" id="WP_330930186.1">
    <property type="nucleotide sequence ID" value="NZ_CP119075.1"/>
</dbReference>
<evidence type="ECO:0000259" key="19">
    <source>
        <dbReference type="PROSITE" id="PS51383"/>
    </source>
</evidence>
<comment type="catalytic activity">
    <reaction evidence="1 18">
        <text>(6R)-NADHX = (6S)-NADHX</text>
        <dbReference type="Rhea" id="RHEA:32215"/>
        <dbReference type="ChEBI" id="CHEBI:64074"/>
        <dbReference type="ChEBI" id="CHEBI:64075"/>
        <dbReference type="EC" id="5.1.99.6"/>
    </reaction>
</comment>
<evidence type="ECO:0000256" key="13">
    <source>
        <dbReference type="ARBA" id="ARBA00023268"/>
    </source>
</evidence>
<feature type="binding site" evidence="17">
    <location>
        <position position="265"/>
    </location>
    <ligand>
        <name>(6S)-NADPHX</name>
        <dbReference type="ChEBI" id="CHEBI:64076"/>
    </ligand>
</feature>
<keyword evidence="9 18" id="KW-0630">Potassium</keyword>
<evidence type="ECO:0000313" key="21">
    <source>
        <dbReference type="EMBL" id="WED65656.1"/>
    </source>
</evidence>
<evidence type="ECO:0000256" key="4">
    <source>
        <dbReference type="ARBA" id="ARBA00009524"/>
    </source>
</evidence>
<dbReference type="Gene3D" id="3.40.1190.20">
    <property type="match status" value="1"/>
</dbReference>
<keyword evidence="10 17" id="KW-0520">NAD</keyword>
<dbReference type="GO" id="GO:0052855">
    <property type="term" value="F:ADP-dependent NAD(P)H-hydrate dehydratase activity"/>
    <property type="evidence" value="ECO:0007669"/>
    <property type="project" value="UniProtKB-UniRule"/>
</dbReference>
<dbReference type="InterPro" id="IPR000631">
    <property type="entry name" value="CARKD"/>
</dbReference>
<comment type="cofactor">
    <cofactor evidence="18">
        <name>K(+)</name>
        <dbReference type="ChEBI" id="CHEBI:29103"/>
    </cofactor>
    <text evidence="18">Binds 1 potassium ion per subunit.</text>
</comment>
<feature type="binding site" evidence="17">
    <location>
        <position position="440"/>
    </location>
    <ligand>
        <name>(6S)-NADPHX</name>
        <dbReference type="ChEBI" id="CHEBI:64076"/>
    </ligand>
</feature>
<evidence type="ECO:0000256" key="16">
    <source>
        <dbReference type="ARBA" id="ARBA00049209"/>
    </source>
</evidence>
<evidence type="ECO:0000256" key="7">
    <source>
        <dbReference type="ARBA" id="ARBA00022840"/>
    </source>
</evidence>
<comment type="similarity">
    <text evidence="17">Belongs to the NnrD/CARKD family.</text>
</comment>
<protein>
    <recommendedName>
        <fullName evidence="17">ADP-dependent (S)-NAD(P)H-hydrate dehydratase</fullName>
        <ecNumber evidence="17">4.2.1.136</ecNumber>
    </recommendedName>
    <alternativeName>
        <fullName evidence="17">ADP-dependent NAD(P)HX dehydratase</fullName>
    </alternativeName>
</protein>
<comment type="catalytic activity">
    <reaction evidence="15 17 18">
        <text>(6S)-NADHX + ADP = AMP + phosphate + NADH + H(+)</text>
        <dbReference type="Rhea" id="RHEA:32223"/>
        <dbReference type="ChEBI" id="CHEBI:15378"/>
        <dbReference type="ChEBI" id="CHEBI:43474"/>
        <dbReference type="ChEBI" id="CHEBI:57945"/>
        <dbReference type="ChEBI" id="CHEBI:64074"/>
        <dbReference type="ChEBI" id="CHEBI:456215"/>
        <dbReference type="ChEBI" id="CHEBI:456216"/>
        <dbReference type="EC" id="4.2.1.136"/>
    </reaction>
</comment>
<dbReference type="EC" id="4.2.1.136" evidence="17"/>
<proteinExistence type="inferred from homology"/>
<dbReference type="PROSITE" id="PS51383">
    <property type="entry name" value="YJEF_C_3"/>
    <property type="match status" value="1"/>
</dbReference>
<dbReference type="GO" id="GO:0046872">
    <property type="term" value="F:metal ion binding"/>
    <property type="evidence" value="ECO:0007669"/>
    <property type="project" value="UniProtKB-UniRule"/>
</dbReference>
<feature type="domain" description="YjeF N-terminal" evidence="20">
    <location>
        <begin position="16"/>
        <end position="223"/>
    </location>
</feature>
<dbReference type="GO" id="GO:0052856">
    <property type="term" value="F:NAD(P)HX epimerase activity"/>
    <property type="evidence" value="ECO:0007669"/>
    <property type="project" value="UniProtKB-EC"/>
</dbReference>
<dbReference type="Gene3D" id="3.40.50.10260">
    <property type="entry name" value="YjeF N-terminal domain"/>
    <property type="match status" value="1"/>
</dbReference>
<dbReference type="PANTHER" id="PTHR12592">
    <property type="entry name" value="ATP-DEPENDENT (S)-NAD(P)H-HYDRATE DEHYDRATASE FAMILY MEMBER"/>
    <property type="match status" value="1"/>
</dbReference>
<sequence length="500" mass="52325">MPFLSGSHPILDCVTAAAWEARIFGGDESKEWPAMQAAGAAVADGIIHDLKTVSETLTAKPGRLLVLVGKGHNGGDALIAATRLLAAAPAWTVEVGFVFGQNRLRPLTLAAWRQLQHAGGSARVRAIRRREMAASYTVVIDGVFGFQFRPPLREPATGWLQQAADVKTSLRAAVDLPSGWAEAVAFQADVTYATGILKSPLLDLPNAGRIRYLDLGFFGDDAVGNLRVLTAAGLAPLQQLRSFHSDKRSHGHLAIVGGSRDFPGAVGLSVAAALHSGVGNVTAFVPESISAAFAARWPEAMWVGCPETEDGGLSLDAGQRIRTKWARASAALVGPGLGRDPETMALVKDLIGEAKIPLVLDADALQPEGVMAGNAPRILTPHQGEFDRITTSKNVALDALAWPQPTVTVLKGPITRVIQDGVIYHGVAGGPVLARGGSGDMLAGLIAGRLAAEPGTPLVAAAQGVVWHGLASQRVADSRGEVAVRSSWLIDEINGVLRAL</sequence>
<keyword evidence="5 18" id="KW-0479">Metal-binding</keyword>
<dbReference type="NCBIfam" id="TIGR00196">
    <property type="entry name" value="yjeF_cterm"/>
    <property type="match status" value="1"/>
</dbReference>
<keyword evidence="8 17" id="KW-0521">NADP</keyword>
<dbReference type="GO" id="GO:0005524">
    <property type="term" value="F:ATP binding"/>
    <property type="evidence" value="ECO:0007669"/>
    <property type="project" value="UniProtKB-UniRule"/>
</dbReference>
<feature type="domain" description="YjeF C-terminal" evidence="19">
    <location>
        <begin position="230"/>
        <end position="500"/>
    </location>
</feature>
<accession>A0AAE9ZWP2</accession>
<keyword evidence="13" id="KW-0511">Multifunctional enzyme</keyword>
<evidence type="ECO:0000256" key="18">
    <source>
        <dbReference type="PIRNR" id="PIRNR017184"/>
    </source>
</evidence>
<comment type="function">
    <text evidence="17">Catalyzes the dehydration of the S-form of NAD(P)HX at the expense of ADP, which is converted to AMP. Together with NAD(P)HX epimerase, which catalyzes the epimerization of the S- and R-forms, the enzyme allows the repair of both epimers of NAD(P)HX, a damaged form of NAD(P)H that is a result of enzymatic or heat-dependent hydration.</text>
</comment>
<evidence type="ECO:0000313" key="22">
    <source>
        <dbReference type="Proteomes" id="UP001218638"/>
    </source>
</evidence>
<feature type="binding site" evidence="17">
    <location>
        <position position="439"/>
    </location>
    <ligand>
        <name>AMP</name>
        <dbReference type="ChEBI" id="CHEBI:456215"/>
    </ligand>
</feature>
<dbReference type="GO" id="GO:0046496">
    <property type="term" value="P:nicotinamide nucleotide metabolic process"/>
    <property type="evidence" value="ECO:0007669"/>
    <property type="project" value="UniProtKB-UniRule"/>
</dbReference>
<gene>
    <name evidence="17" type="primary">nnrD</name>
    <name evidence="21" type="ORF">PXH66_02195</name>
</gene>
<dbReference type="PROSITE" id="PS51385">
    <property type="entry name" value="YJEF_N"/>
    <property type="match status" value="1"/>
</dbReference>
<evidence type="ECO:0000256" key="10">
    <source>
        <dbReference type="ARBA" id="ARBA00023027"/>
    </source>
</evidence>
<keyword evidence="11 18" id="KW-0413">Isomerase</keyword>
<dbReference type="SUPFAM" id="SSF64153">
    <property type="entry name" value="YjeF N-terminal domain-like"/>
    <property type="match status" value="1"/>
</dbReference>
<comment type="similarity">
    <text evidence="4 18">In the C-terminal section; belongs to the NnrD/CARKD family.</text>
</comment>
<name>A0AAE9ZWP2_9BACT</name>
<dbReference type="CDD" id="cd01171">
    <property type="entry name" value="YXKO-related"/>
    <property type="match status" value="1"/>
</dbReference>
<dbReference type="Pfam" id="PF01256">
    <property type="entry name" value="Carb_kinase"/>
    <property type="match status" value="1"/>
</dbReference>
<evidence type="ECO:0000256" key="15">
    <source>
        <dbReference type="ARBA" id="ARBA00048238"/>
    </source>
</evidence>
<evidence type="ECO:0000256" key="11">
    <source>
        <dbReference type="ARBA" id="ARBA00023235"/>
    </source>
</evidence>
<evidence type="ECO:0000256" key="8">
    <source>
        <dbReference type="ARBA" id="ARBA00022857"/>
    </source>
</evidence>